<organism evidence="2 3">
    <name type="scientific">Ramlibacter henchirensis</name>
    <dbReference type="NCBI Taxonomy" id="204072"/>
    <lineage>
        <taxon>Bacteria</taxon>
        <taxon>Pseudomonadati</taxon>
        <taxon>Pseudomonadota</taxon>
        <taxon>Betaproteobacteria</taxon>
        <taxon>Burkholderiales</taxon>
        <taxon>Comamonadaceae</taxon>
        <taxon>Ramlibacter</taxon>
    </lineage>
</organism>
<dbReference type="EMBL" id="SMLM01000002">
    <property type="protein sequence ID" value="TFZ02952.1"/>
    <property type="molecule type" value="Genomic_DNA"/>
</dbReference>
<dbReference type="AlphaFoldDB" id="A0A4Z0BW64"/>
<accession>A0A4Z0BW64</accession>
<keyword evidence="3" id="KW-1185">Reference proteome</keyword>
<protein>
    <submittedName>
        <fullName evidence="2">AlpA family phage regulatory protein</fullName>
    </submittedName>
</protein>
<dbReference type="OrthoDB" id="9182156at2"/>
<evidence type="ECO:0000256" key="1">
    <source>
        <dbReference type="SAM" id="MobiDB-lite"/>
    </source>
</evidence>
<dbReference type="RefSeq" id="WP_135264477.1">
    <property type="nucleotide sequence ID" value="NZ_SMLM01000002.1"/>
</dbReference>
<reference evidence="2 3" key="1">
    <citation type="submission" date="2019-03" db="EMBL/GenBank/DDBJ databases">
        <title>Ramlibacter henchirensis DSM 14656, whole genome shotgun sequence.</title>
        <authorList>
            <person name="Zhang X."/>
            <person name="Feng G."/>
            <person name="Zhu H."/>
        </authorList>
    </citation>
    <scope>NUCLEOTIDE SEQUENCE [LARGE SCALE GENOMIC DNA]</scope>
    <source>
        <strain evidence="2 3">DSM 14656</strain>
    </source>
</reference>
<dbReference type="Proteomes" id="UP000298180">
    <property type="component" value="Unassembled WGS sequence"/>
</dbReference>
<proteinExistence type="predicted"/>
<comment type="caution">
    <text evidence="2">The sequence shown here is derived from an EMBL/GenBank/DDBJ whole genome shotgun (WGS) entry which is preliminary data.</text>
</comment>
<feature type="region of interest" description="Disordered" evidence="1">
    <location>
        <begin position="1"/>
        <end position="22"/>
    </location>
</feature>
<gene>
    <name evidence="2" type="ORF">EZ313_17145</name>
</gene>
<name>A0A4Z0BW64_9BURK</name>
<evidence type="ECO:0000313" key="3">
    <source>
        <dbReference type="Proteomes" id="UP000298180"/>
    </source>
</evidence>
<dbReference type="Pfam" id="PF05930">
    <property type="entry name" value="Phage_AlpA"/>
    <property type="match status" value="1"/>
</dbReference>
<feature type="compositionally biased region" description="Polar residues" evidence="1">
    <location>
        <begin position="1"/>
        <end position="16"/>
    </location>
</feature>
<evidence type="ECO:0000313" key="2">
    <source>
        <dbReference type="EMBL" id="TFZ02952.1"/>
    </source>
</evidence>
<dbReference type="InterPro" id="IPR010260">
    <property type="entry name" value="AlpA"/>
</dbReference>
<sequence>MQQKRGTHVEQPTSESSEPEDRLLRLPEVLRLYPVSKSAWYAGITAGRYPAGIKLSSRSVAWRKVGHRRPRPRCD</sequence>